<dbReference type="AlphaFoldDB" id="A0A1H6FAW7"/>
<evidence type="ECO:0000313" key="3">
    <source>
        <dbReference type="Proteomes" id="UP000236724"/>
    </source>
</evidence>
<protein>
    <submittedName>
        <fullName evidence="2">Uncharacterized protein</fullName>
    </submittedName>
</protein>
<reference evidence="2 3" key="1">
    <citation type="submission" date="2016-10" db="EMBL/GenBank/DDBJ databases">
        <authorList>
            <person name="de Groot N.N."/>
        </authorList>
    </citation>
    <scope>NUCLEOTIDE SEQUENCE [LARGE SCALE GENOMIC DNA]</scope>
    <source>
        <strain evidence="2">MBHS1</strain>
    </source>
</reference>
<evidence type="ECO:0000313" key="2">
    <source>
        <dbReference type="EMBL" id="SEH06459.1"/>
    </source>
</evidence>
<keyword evidence="1" id="KW-1133">Transmembrane helix</keyword>
<accession>A0A1H6FAW7</accession>
<gene>
    <name evidence="2" type="ORF">MBHS_02321</name>
</gene>
<sequence length="179" mass="19677">MEWGYPLLIITLMQAVLASLVFIILPLLLSRRHQCTSTGGKWPLLLYFFILGLAFLFIEMAFIQKFSLFLAHPLYAAALVLSSFLFFAGLGSRWASAWQLRGSQPVRWAIAGILLCALLELLLFPQLLPWLASLPNGLKLPLAIALIAPLGILHGLAFSFGFSGYRPIPARLRALGLGG</sequence>
<keyword evidence="1" id="KW-0812">Transmembrane</keyword>
<feature type="transmembrane region" description="Helical" evidence="1">
    <location>
        <begin position="75"/>
        <end position="96"/>
    </location>
</feature>
<name>A0A1H6FAW7_9GAMM</name>
<feature type="transmembrane region" description="Helical" evidence="1">
    <location>
        <begin position="140"/>
        <end position="163"/>
    </location>
</feature>
<feature type="transmembrane region" description="Helical" evidence="1">
    <location>
        <begin position="108"/>
        <end position="128"/>
    </location>
</feature>
<dbReference type="EMBL" id="FMSV02000493">
    <property type="protein sequence ID" value="SEH06459.1"/>
    <property type="molecule type" value="Genomic_DNA"/>
</dbReference>
<feature type="transmembrane region" description="Helical" evidence="1">
    <location>
        <begin position="42"/>
        <end position="63"/>
    </location>
</feature>
<feature type="transmembrane region" description="Helical" evidence="1">
    <location>
        <begin position="6"/>
        <end position="30"/>
    </location>
</feature>
<keyword evidence="3" id="KW-1185">Reference proteome</keyword>
<evidence type="ECO:0000256" key="1">
    <source>
        <dbReference type="SAM" id="Phobius"/>
    </source>
</evidence>
<proteinExistence type="predicted"/>
<dbReference type="Proteomes" id="UP000236724">
    <property type="component" value="Unassembled WGS sequence"/>
</dbReference>
<organism evidence="2 3">
    <name type="scientific">Candidatus Venteria ishoeyi</name>
    <dbReference type="NCBI Taxonomy" id="1899563"/>
    <lineage>
        <taxon>Bacteria</taxon>
        <taxon>Pseudomonadati</taxon>
        <taxon>Pseudomonadota</taxon>
        <taxon>Gammaproteobacteria</taxon>
        <taxon>Thiotrichales</taxon>
        <taxon>Thiotrichaceae</taxon>
        <taxon>Venteria</taxon>
    </lineage>
</organism>
<dbReference type="RefSeq" id="WP_286019356.1">
    <property type="nucleotide sequence ID" value="NZ_FMSV02000493.1"/>
</dbReference>
<keyword evidence="1" id="KW-0472">Membrane</keyword>